<sequence>MAFFRQFCLYVTDYWPYKDDIDPLIKSPKYTHSHTAAMGWIMPITYCYRMTASSLLPTIRAQRRQGSGSRHTDSLGRAIIVQERPFDL</sequence>
<dbReference type="KEGG" id="afi:Acife_2320"/>
<evidence type="ECO:0000313" key="2">
    <source>
        <dbReference type="Proteomes" id="UP000009220"/>
    </source>
</evidence>
<accession>G0JP14</accession>
<dbReference type="EMBL" id="CP002985">
    <property type="protein sequence ID" value="AEM48429.1"/>
    <property type="molecule type" value="Genomic_DNA"/>
</dbReference>
<proteinExistence type="predicted"/>
<name>G0JP14_9PROT</name>
<gene>
    <name evidence="1" type="ORF">Acife_2320</name>
</gene>
<protein>
    <submittedName>
        <fullName evidence="1">Uncharacterized protein</fullName>
    </submittedName>
</protein>
<dbReference type="AlphaFoldDB" id="G0JP14"/>
<evidence type="ECO:0000313" key="1">
    <source>
        <dbReference type="EMBL" id="AEM48429.1"/>
    </source>
</evidence>
<reference evidence="1 2" key="1">
    <citation type="journal article" date="2011" name="J. Bacteriol.">
        <title>Draft genome of the psychrotolerant acidophile Acidithiobacillus ferrivorans SS3.</title>
        <authorList>
            <person name="Liljeqvist M."/>
            <person name="Valdes J."/>
            <person name="Holmes D.S."/>
            <person name="Dopson M."/>
        </authorList>
    </citation>
    <scope>NUCLEOTIDE SEQUENCE [LARGE SCALE GENOMIC DNA]</scope>
    <source>
        <strain evidence="1 2">SS3</strain>
    </source>
</reference>
<dbReference type="Proteomes" id="UP000009220">
    <property type="component" value="Chromosome"/>
</dbReference>
<dbReference type="HOGENOM" id="CLU_2462061_0_0_6"/>
<organism evidence="1 2">
    <name type="scientific">Acidithiobacillus ferrivorans SS3</name>
    <dbReference type="NCBI Taxonomy" id="743299"/>
    <lineage>
        <taxon>Bacteria</taxon>
        <taxon>Pseudomonadati</taxon>
        <taxon>Pseudomonadota</taxon>
        <taxon>Acidithiobacillia</taxon>
        <taxon>Acidithiobacillales</taxon>
        <taxon>Acidithiobacillaceae</taxon>
        <taxon>Acidithiobacillus</taxon>
    </lineage>
</organism>